<dbReference type="PANTHER" id="PTHR13847:SF289">
    <property type="entry name" value="GLYCINE OXIDASE"/>
    <property type="match status" value="1"/>
</dbReference>
<dbReference type="EMBL" id="BNCK01000002">
    <property type="protein sequence ID" value="GHF84982.1"/>
    <property type="molecule type" value="Genomic_DNA"/>
</dbReference>
<comment type="caution">
    <text evidence="3">The sequence shown here is derived from an EMBL/GenBank/DDBJ whole genome shotgun (WGS) entry which is preliminary data.</text>
</comment>
<evidence type="ECO:0000256" key="1">
    <source>
        <dbReference type="ARBA" id="ARBA00023002"/>
    </source>
</evidence>
<dbReference type="Pfam" id="PF01266">
    <property type="entry name" value="DAO"/>
    <property type="match status" value="1"/>
</dbReference>
<dbReference type="Gene3D" id="3.30.9.10">
    <property type="entry name" value="D-Amino Acid Oxidase, subunit A, domain 2"/>
    <property type="match status" value="1"/>
</dbReference>
<name>A0A919BFA6_9GAMM</name>
<accession>A0A919BFA6</accession>
<dbReference type="InterPro" id="IPR006076">
    <property type="entry name" value="FAD-dep_OxRdtase"/>
</dbReference>
<dbReference type="RefSeq" id="WP_189768022.1">
    <property type="nucleotide sequence ID" value="NZ_BNCK01000002.1"/>
</dbReference>
<keyword evidence="1" id="KW-0560">Oxidoreductase</keyword>
<reference evidence="3" key="2">
    <citation type="submission" date="2020-09" db="EMBL/GenBank/DDBJ databases">
        <authorList>
            <person name="Sun Q."/>
            <person name="Kim S."/>
        </authorList>
    </citation>
    <scope>NUCLEOTIDE SEQUENCE</scope>
    <source>
        <strain evidence="3">KCTC 42731</strain>
    </source>
</reference>
<gene>
    <name evidence="3" type="ORF">GCM10017161_10600</name>
</gene>
<dbReference type="GO" id="GO:0016491">
    <property type="term" value="F:oxidoreductase activity"/>
    <property type="evidence" value="ECO:0007669"/>
    <property type="project" value="UniProtKB-KW"/>
</dbReference>
<dbReference type="PANTHER" id="PTHR13847">
    <property type="entry name" value="SARCOSINE DEHYDROGENASE-RELATED"/>
    <property type="match status" value="1"/>
</dbReference>
<dbReference type="SUPFAM" id="SSF54373">
    <property type="entry name" value="FAD-linked reductases, C-terminal domain"/>
    <property type="match status" value="1"/>
</dbReference>
<dbReference type="InterPro" id="IPR036188">
    <property type="entry name" value="FAD/NAD-bd_sf"/>
</dbReference>
<keyword evidence="4" id="KW-1185">Reference proteome</keyword>
<evidence type="ECO:0000259" key="2">
    <source>
        <dbReference type="Pfam" id="PF01266"/>
    </source>
</evidence>
<organism evidence="3 4">
    <name type="scientific">Thalassotalea marina</name>
    <dbReference type="NCBI Taxonomy" id="1673741"/>
    <lineage>
        <taxon>Bacteria</taxon>
        <taxon>Pseudomonadati</taxon>
        <taxon>Pseudomonadota</taxon>
        <taxon>Gammaproteobacteria</taxon>
        <taxon>Alteromonadales</taxon>
        <taxon>Colwelliaceae</taxon>
        <taxon>Thalassotalea</taxon>
    </lineage>
</organism>
<dbReference type="Proteomes" id="UP000623842">
    <property type="component" value="Unassembled WGS sequence"/>
</dbReference>
<evidence type="ECO:0000313" key="3">
    <source>
        <dbReference type="EMBL" id="GHF84982.1"/>
    </source>
</evidence>
<dbReference type="GO" id="GO:0005737">
    <property type="term" value="C:cytoplasm"/>
    <property type="evidence" value="ECO:0007669"/>
    <property type="project" value="TreeGrafter"/>
</dbReference>
<dbReference type="AlphaFoldDB" id="A0A919BFA6"/>
<evidence type="ECO:0000313" key="4">
    <source>
        <dbReference type="Proteomes" id="UP000623842"/>
    </source>
</evidence>
<feature type="domain" description="FAD dependent oxidoreductase" evidence="2">
    <location>
        <begin position="8"/>
        <end position="398"/>
    </location>
</feature>
<protein>
    <submittedName>
        <fullName evidence="3">Amino acid dehydrogenase</fullName>
    </submittedName>
</protein>
<reference evidence="3" key="1">
    <citation type="journal article" date="2014" name="Int. J. Syst. Evol. Microbiol.">
        <title>Complete genome sequence of Corynebacterium casei LMG S-19264T (=DSM 44701T), isolated from a smear-ripened cheese.</title>
        <authorList>
            <consortium name="US DOE Joint Genome Institute (JGI-PGF)"/>
            <person name="Walter F."/>
            <person name="Albersmeier A."/>
            <person name="Kalinowski J."/>
            <person name="Ruckert C."/>
        </authorList>
    </citation>
    <scope>NUCLEOTIDE SEQUENCE</scope>
    <source>
        <strain evidence="3">KCTC 42731</strain>
    </source>
</reference>
<dbReference type="Gene3D" id="3.50.50.60">
    <property type="entry name" value="FAD/NAD(P)-binding domain"/>
    <property type="match status" value="2"/>
</dbReference>
<sequence length="418" mass="45794">MQNQGQQVAVIGAGIIGINCAIAMQNKGYQVTLIDKGAPGEQCSKGNAGHFATEQVFPLAEFSVLWQLPKMLINPLGPVAISPMYFPKAIPWFCRFIINMFANKRTKNTQAIKQLNELAIGAYQELLQASGGEHLMVKEGSLLVFESTALEDIKKIQQVYQSQDVAVELLDKTALHKLEPNLKDTIEFALFFTDVAHTVCPLTLSKHLASYAQSLGVIYQQSAVEHVAQEGDHIVITTPINTQTFDQVVIATGAWSEKLANDLGYKLPIEGERGYSLDLPTSTIDKLSRPVASAERRFIITPMSHGLRLGGTVEFAGLNAPANYQRATMLHTNAQYIVNDLPHAEEITHQGWLGFRPSLPDSLPVIGRAPKHNKVIFALGHQHLGLTLGAITGKLVAQVVNHEQPSVNLSAYCISRFQ</sequence>
<dbReference type="SUPFAM" id="SSF51905">
    <property type="entry name" value="FAD/NAD(P)-binding domain"/>
    <property type="match status" value="1"/>
</dbReference>
<proteinExistence type="predicted"/>